<keyword evidence="2" id="KW-1185">Reference proteome</keyword>
<evidence type="ECO:0000313" key="2">
    <source>
        <dbReference type="Proteomes" id="UP000237662"/>
    </source>
</evidence>
<dbReference type="EMBL" id="PTJC01000006">
    <property type="protein sequence ID" value="PPK85958.1"/>
    <property type="molecule type" value="Genomic_DNA"/>
</dbReference>
<accession>A0A2S6I442</accession>
<protein>
    <submittedName>
        <fullName evidence="1">Uncharacterized protein</fullName>
    </submittedName>
</protein>
<comment type="caution">
    <text evidence="1">The sequence shown here is derived from an EMBL/GenBank/DDBJ whole genome shotgun (WGS) entry which is preliminary data.</text>
</comment>
<name>A0A2S6I442_9BACT</name>
<gene>
    <name evidence="1" type="ORF">CLV84_2871</name>
</gene>
<reference evidence="1 2" key="1">
    <citation type="submission" date="2018-02" db="EMBL/GenBank/DDBJ databases">
        <title>Genomic Encyclopedia of Archaeal and Bacterial Type Strains, Phase II (KMG-II): from individual species to whole genera.</title>
        <authorList>
            <person name="Goeker M."/>
        </authorList>
    </citation>
    <scope>NUCLEOTIDE SEQUENCE [LARGE SCALE GENOMIC DNA]</scope>
    <source>
        <strain evidence="1 2">DSM 29526</strain>
    </source>
</reference>
<proteinExistence type="predicted"/>
<evidence type="ECO:0000313" key="1">
    <source>
        <dbReference type="EMBL" id="PPK85958.1"/>
    </source>
</evidence>
<dbReference type="OrthoDB" id="1098088at2"/>
<dbReference type="AlphaFoldDB" id="A0A2S6I442"/>
<dbReference type="Proteomes" id="UP000237662">
    <property type="component" value="Unassembled WGS sequence"/>
</dbReference>
<dbReference type="RefSeq" id="WP_104420432.1">
    <property type="nucleotide sequence ID" value="NZ_PTJC01000006.1"/>
</dbReference>
<sequence>MPRQNHRIVYQNVQSQHLREWFAETLAAYPELLPHPIYLRRLPTKYSTMRAQPVLNFAVLRRATRHYRVDFSSHLEVTAHVRVRELPKQVVVGWFAHELGHIVDYLHRPWRGMIAFGLGYALWSRYMRRAERRADSIAVDHGFGEQVLATKRYLINHATLPAHYKKRLRKYYLSADELEALINAYEARGEMPDIVEI</sequence>
<organism evidence="1 2">
    <name type="scientific">Neolewinella xylanilytica</name>
    <dbReference type="NCBI Taxonomy" id="1514080"/>
    <lineage>
        <taxon>Bacteria</taxon>
        <taxon>Pseudomonadati</taxon>
        <taxon>Bacteroidota</taxon>
        <taxon>Saprospiria</taxon>
        <taxon>Saprospirales</taxon>
        <taxon>Lewinellaceae</taxon>
        <taxon>Neolewinella</taxon>
    </lineage>
</organism>